<keyword evidence="7" id="KW-0695">RNA-directed DNA polymerase</keyword>
<dbReference type="CDD" id="cd00303">
    <property type="entry name" value="retropepsin_like"/>
    <property type="match status" value="1"/>
</dbReference>
<dbReference type="EC" id="2.7.7.49" evidence="1"/>
<dbReference type="Gene3D" id="3.30.70.270">
    <property type="match status" value="2"/>
</dbReference>
<dbReference type="InterPro" id="IPR041373">
    <property type="entry name" value="RT_RNaseH"/>
</dbReference>
<evidence type="ECO:0000256" key="2">
    <source>
        <dbReference type="ARBA" id="ARBA00022679"/>
    </source>
</evidence>
<dbReference type="GO" id="GO:0016787">
    <property type="term" value="F:hydrolase activity"/>
    <property type="evidence" value="ECO:0007669"/>
    <property type="project" value="UniProtKB-KW"/>
</dbReference>
<dbReference type="InterPro" id="IPR001878">
    <property type="entry name" value="Znf_CCHC"/>
</dbReference>
<keyword evidence="8" id="KW-0863">Zinc-finger</keyword>
<accession>A0A5D3DFV7</accession>
<proteinExistence type="predicted"/>
<evidence type="ECO:0000313" key="11">
    <source>
        <dbReference type="Proteomes" id="UP000321947"/>
    </source>
</evidence>
<keyword evidence="6" id="KW-0378">Hydrolase</keyword>
<dbReference type="PANTHER" id="PTHR37984:SF5">
    <property type="entry name" value="PROTEIN NYNRIN-LIKE"/>
    <property type="match status" value="1"/>
</dbReference>
<dbReference type="Gene3D" id="2.40.70.10">
    <property type="entry name" value="Acid Proteases"/>
    <property type="match status" value="1"/>
</dbReference>
<dbReference type="CDD" id="cd01647">
    <property type="entry name" value="RT_LTR"/>
    <property type="match status" value="1"/>
</dbReference>
<name>A0A5D3DFV7_CUCMM</name>
<sequence>MKCSNNQKVQCAIFFFKDRGTAWWETAERMLDARVPECGKGDMTVEQYDAEFDMLSHFPPDLVKDEVVRTEKFVRAPQRNLRLRGLFQQHRQELAAAGKTLRELPTCRSYARSHGGRCLAGSGVCFRCKKPGHTTGFCPQKLLETTSNQIPTSQHIRVFATTRQEAEQVDVEPLGRILSVSTPLGEVMLSKDKIKACQVEIANHVLDVTLLVLDMRDFDVILGMDWLSTNHESIDYSRKEVVFNPSSTVSFKFKGAGTVVLPKVVSAMKASKLLNQGTWSILASVVDTKEPKVSLSFEPMVREYPNIFPDELPELPTSREIDFAIELEPGTASISRASYRIDLAELKELKVQLQELLDKGYHQLRIRDNDIPKTAFHSRYGHYEFIVKSFGLTNATAVFMDLMNKVFKDFLHIFVIVFIGDILVYSKTEASMRSTCISKGVSVDPTKIKVVTSWPRPFKVSEVRSFLGLAGYYRRFVEDFSRIASSLTQLTRKGTPFIWSPACKSSFQKLKKKLVTTLVFTMPYGSGSFVIYSDVSKKGLDCVLMQQVVFALKIWRHYLYGEKIQIFTDQKSLKYFFTQKKLNMRQRRWLELVKDYDCESLYHPGKANMVADALSRKDEEFSISSDGGLVYESRLCISADDADKTELLTEAHSFPFSMHPSSEGTKTKASRLTKSAHFIPGKSTYTVTKFWKGLQLALDTRLDFSTAFHPQTNGQTESYQAKIGMAPFEALYGRCYRSPVCWGEVGEQRMLGPKLVQTTNAAIQNIRARMLTA</sequence>
<keyword evidence="4" id="KW-0540">Nuclease</keyword>
<dbReference type="CDD" id="cd09274">
    <property type="entry name" value="RNase_HI_RT_Ty3"/>
    <property type="match status" value="1"/>
</dbReference>
<dbReference type="EMBL" id="SSTD01005046">
    <property type="protein sequence ID" value="TYK22433.1"/>
    <property type="molecule type" value="Genomic_DNA"/>
</dbReference>
<evidence type="ECO:0000256" key="4">
    <source>
        <dbReference type="ARBA" id="ARBA00022722"/>
    </source>
</evidence>
<evidence type="ECO:0000256" key="6">
    <source>
        <dbReference type="ARBA" id="ARBA00022801"/>
    </source>
</evidence>
<feature type="domain" description="CCHC-type" evidence="9">
    <location>
        <begin position="125"/>
        <end position="140"/>
    </location>
</feature>
<dbReference type="PROSITE" id="PS50158">
    <property type="entry name" value="ZF_CCHC"/>
    <property type="match status" value="1"/>
</dbReference>
<dbReference type="InterPro" id="IPR050951">
    <property type="entry name" value="Retrovirus_Pol_polyprotein"/>
</dbReference>
<dbReference type="FunFam" id="3.30.70.270:FF:000020">
    <property type="entry name" value="Transposon Tf2-6 polyprotein-like Protein"/>
    <property type="match status" value="1"/>
</dbReference>
<dbReference type="GO" id="GO:0008270">
    <property type="term" value="F:zinc ion binding"/>
    <property type="evidence" value="ECO:0007669"/>
    <property type="project" value="UniProtKB-KW"/>
</dbReference>
<keyword evidence="8" id="KW-0479">Metal-binding</keyword>
<dbReference type="InterPro" id="IPR043128">
    <property type="entry name" value="Rev_trsase/Diguanyl_cyclase"/>
</dbReference>
<gene>
    <name evidence="10" type="ORF">E5676_scaffold530G00300</name>
</gene>
<dbReference type="Pfam" id="PF08284">
    <property type="entry name" value="RVP_2"/>
    <property type="match status" value="1"/>
</dbReference>
<organism evidence="10 11">
    <name type="scientific">Cucumis melo var. makuwa</name>
    <name type="common">Oriental melon</name>
    <dbReference type="NCBI Taxonomy" id="1194695"/>
    <lineage>
        <taxon>Eukaryota</taxon>
        <taxon>Viridiplantae</taxon>
        <taxon>Streptophyta</taxon>
        <taxon>Embryophyta</taxon>
        <taxon>Tracheophyta</taxon>
        <taxon>Spermatophyta</taxon>
        <taxon>Magnoliopsida</taxon>
        <taxon>eudicotyledons</taxon>
        <taxon>Gunneridae</taxon>
        <taxon>Pentapetalae</taxon>
        <taxon>rosids</taxon>
        <taxon>fabids</taxon>
        <taxon>Cucurbitales</taxon>
        <taxon>Cucurbitaceae</taxon>
        <taxon>Benincaseae</taxon>
        <taxon>Cucumis</taxon>
    </lineage>
</organism>
<evidence type="ECO:0000256" key="1">
    <source>
        <dbReference type="ARBA" id="ARBA00012493"/>
    </source>
</evidence>
<evidence type="ECO:0000256" key="8">
    <source>
        <dbReference type="PROSITE-ProRule" id="PRU00047"/>
    </source>
</evidence>
<keyword evidence="3" id="KW-0548">Nucleotidyltransferase</keyword>
<protein>
    <recommendedName>
        <fullName evidence="1">RNA-directed DNA polymerase</fullName>
        <ecNumber evidence="1">2.7.7.49</ecNumber>
    </recommendedName>
</protein>
<dbReference type="AlphaFoldDB" id="A0A5D3DFV7"/>
<evidence type="ECO:0000259" key="9">
    <source>
        <dbReference type="PROSITE" id="PS50158"/>
    </source>
</evidence>
<dbReference type="GO" id="GO:0003964">
    <property type="term" value="F:RNA-directed DNA polymerase activity"/>
    <property type="evidence" value="ECO:0007669"/>
    <property type="project" value="UniProtKB-KW"/>
</dbReference>
<dbReference type="Proteomes" id="UP000321947">
    <property type="component" value="Unassembled WGS sequence"/>
</dbReference>
<dbReference type="Pfam" id="PF00078">
    <property type="entry name" value="RVT_1"/>
    <property type="match status" value="1"/>
</dbReference>
<dbReference type="GO" id="GO:0003676">
    <property type="term" value="F:nucleic acid binding"/>
    <property type="evidence" value="ECO:0007669"/>
    <property type="project" value="InterPro"/>
</dbReference>
<dbReference type="Pfam" id="PF17917">
    <property type="entry name" value="RT_RNaseH"/>
    <property type="match status" value="1"/>
</dbReference>
<reference evidence="10 11" key="1">
    <citation type="submission" date="2019-08" db="EMBL/GenBank/DDBJ databases">
        <title>Draft genome sequences of two oriental melons (Cucumis melo L. var makuwa).</title>
        <authorList>
            <person name="Kwon S.-Y."/>
        </authorList>
    </citation>
    <scope>NUCLEOTIDE SEQUENCE [LARGE SCALE GENOMIC DNA]</scope>
    <source>
        <strain evidence="11">cv. Chang Bougi</strain>
        <tissue evidence="10">Leaf</tissue>
    </source>
</reference>
<evidence type="ECO:0000256" key="3">
    <source>
        <dbReference type="ARBA" id="ARBA00022695"/>
    </source>
</evidence>
<comment type="caution">
    <text evidence="10">The sequence shown here is derived from an EMBL/GenBank/DDBJ whole genome shotgun (WGS) entry which is preliminary data.</text>
</comment>
<dbReference type="PANTHER" id="PTHR37984">
    <property type="entry name" value="PROTEIN CBG26694"/>
    <property type="match status" value="1"/>
</dbReference>
<dbReference type="Gene3D" id="3.10.10.10">
    <property type="entry name" value="HIV Type 1 Reverse Transcriptase, subunit A, domain 1"/>
    <property type="match status" value="1"/>
</dbReference>
<keyword evidence="2" id="KW-0808">Transferase</keyword>
<dbReference type="SUPFAM" id="SSF56672">
    <property type="entry name" value="DNA/RNA polymerases"/>
    <property type="match status" value="1"/>
</dbReference>
<evidence type="ECO:0000313" key="10">
    <source>
        <dbReference type="EMBL" id="TYK22433.1"/>
    </source>
</evidence>
<evidence type="ECO:0000256" key="5">
    <source>
        <dbReference type="ARBA" id="ARBA00022759"/>
    </source>
</evidence>
<keyword evidence="8" id="KW-0862">Zinc</keyword>
<evidence type="ECO:0000256" key="7">
    <source>
        <dbReference type="ARBA" id="ARBA00022918"/>
    </source>
</evidence>
<dbReference type="InterPro" id="IPR021109">
    <property type="entry name" value="Peptidase_aspartic_dom_sf"/>
</dbReference>
<dbReference type="InterPro" id="IPR000477">
    <property type="entry name" value="RT_dom"/>
</dbReference>
<keyword evidence="5" id="KW-0255">Endonuclease</keyword>
<dbReference type="GO" id="GO:0004519">
    <property type="term" value="F:endonuclease activity"/>
    <property type="evidence" value="ECO:0007669"/>
    <property type="project" value="UniProtKB-KW"/>
</dbReference>
<dbReference type="InterPro" id="IPR043502">
    <property type="entry name" value="DNA/RNA_pol_sf"/>
</dbReference>